<accession>A0A425CJU1</accession>
<name>A0A425CJU1_9STRA</name>
<dbReference type="AlphaFoldDB" id="A0A425CJU1"/>
<evidence type="ECO:0000256" key="1">
    <source>
        <dbReference type="SAM" id="MobiDB-lite"/>
    </source>
</evidence>
<gene>
    <name evidence="2" type="ORF">DD237_001109</name>
</gene>
<feature type="compositionally biased region" description="Basic and acidic residues" evidence="1">
    <location>
        <begin position="63"/>
        <end position="74"/>
    </location>
</feature>
<sequence length="100" mass="11880">MNLWSSILENKSLKKGKVKELLKLSAGLETVLLTVILKHDTQDNSSHARENLESQSRRQKLRRHEERLREEHADAVKKAREQNLVFRWEFIFHYPLVMTT</sequence>
<organism evidence="2 3">
    <name type="scientific">Peronospora effusa</name>
    <dbReference type="NCBI Taxonomy" id="542832"/>
    <lineage>
        <taxon>Eukaryota</taxon>
        <taxon>Sar</taxon>
        <taxon>Stramenopiles</taxon>
        <taxon>Oomycota</taxon>
        <taxon>Peronosporomycetes</taxon>
        <taxon>Peronosporales</taxon>
        <taxon>Peronosporaceae</taxon>
        <taxon>Peronospora</taxon>
    </lineage>
</organism>
<dbReference type="VEuPathDB" id="FungiDB:DD237_001109"/>
<proteinExistence type="predicted"/>
<reference evidence="2 3" key="1">
    <citation type="submission" date="2018-06" db="EMBL/GenBank/DDBJ databases">
        <title>Comparative genomics of downy mildews reveals potential adaptations to biotrophy.</title>
        <authorList>
            <person name="Fletcher K."/>
            <person name="Klosterman S.J."/>
            <person name="Derevnina L."/>
            <person name="Martin F."/>
            <person name="Koike S."/>
            <person name="Reyes Chin-Wo S."/>
            <person name="Mou B."/>
            <person name="Michelmore R."/>
        </authorList>
    </citation>
    <scope>NUCLEOTIDE SEQUENCE [LARGE SCALE GENOMIC DNA]</scope>
    <source>
        <strain evidence="2 3">R13</strain>
    </source>
</reference>
<evidence type="ECO:0000313" key="2">
    <source>
        <dbReference type="EMBL" id="RQM17298.1"/>
    </source>
</evidence>
<protein>
    <submittedName>
        <fullName evidence="2">Uncharacterized protein</fullName>
    </submittedName>
</protein>
<evidence type="ECO:0000313" key="3">
    <source>
        <dbReference type="Proteomes" id="UP000286097"/>
    </source>
</evidence>
<comment type="caution">
    <text evidence="2">The sequence shown here is derived from an EMBL/GenBank/DDBJ whole genome shotgun (WGS) entry which is preliminary data.</text>
</comment>
<feature type="region of interest" description="Disordered" evidence="1">
    <location>
        <begin position="43"/>
        <end position="74"/>
    </location>
</feature>
<dbReference type="EMBL" id="QKXF01000098">
    <property type="protein sequence ID" value="RQM17298.1"/>
    <property type="molecule type" value="Genomic_DNA"/>
</dbReference>
<dbReference type="Proteomes" id="UP000286097">
    <property type="component" value="Unassembled WGS sequence"/>
</dbReference>
<feature type="compositionally biased region" description="Basic and acidic residues" evidence="1">
    <location>
        <begin position="43"/>
        <end position="56"/>
    </location>
</feature>